<dbReference type="RefSeq" id="XP_033350896.1">
    <property type="nucleotide sequence ID" value="XM_033495005.1"/>
</dbReference>
<evidence type="ECO:0000256" key="1">
    <source>
        <dbReference type="ARBA" id="ARBA00004613"/>
    </source>
</evidence>
<feature type="signal peptide" evidence="5">
    <location>
        <begin position="1"/>
        <end position="18"/>
    </location>
</feature>
<protein>
    <submittedName>
        <fullName evidence="7">Uncharacterized protein LOC117234102</fullName>
    </submittedName>
</protein>
<name>A0A6J3KEX5_9HYME</name>
<feature type="chain" id="PRO_5026861438" evidence="5">
    <location>
        <begin position="19"/>
        <end position="139"/>
    </location>
</feature>
<dbReference type="GO" id="GO:0005615">
    <property type="term" value="C:extracellular space"/>
    <property type="evidence" value="ECO:0007669"/>
    <property type="project" value="TreeGrafter"/>
</dbReference>
<proteinExistence type="inferred from homology"/>
<dbReference type="Pfam" id="PF01395">
    <property type="entry name" value="PBP_GOBP"/>
    <property type="match status" value="1"/>
</dbReference>
<dbReference type="CDD" id="cd23992">
    <property type="entry name" value="PBP_GOBP"/>
    <property type="match status" value="1"/>
</dbReference>
<evidence type="ECO:0000256" key="4">
    <source>
        <dbReference type="ARBA" id="ARBA00022729"/>
    </source>
</evidence>
<sequence>MRVSLAICCLLFVAGAICDDKAEELIEALKEDIIPCLEEVEIPQDQIEKFVVNDLEGEERTKWGCVKACVMKRINIMTNGQIHVDNLKDFMDKKFSKESESDSEHMEHMDKIKKCVEEVAGKTDECDIAFEFSRCLTPA</sequence>
<comment type="similarity">
    <text evidence="2">Belongs to the PBP/GOBP family.</text>
</comment>
<dbReference type="InterPro" id="IPR036728">
    <property type="entry name" value="PBP_GOBP_sf"/>
</dbReference>
<keyword evidence="3" id="KW-0964">Secreted</keyword>
<dbReference type="KEGG" id="bvk:117234102"/>
<gene>
    <name evidence="7" type="primary">LOC117234102</name>
</gene>
<dbReference type="GO" id="GO:0005549">
    <property type="term" value="F:odorant binding"/>
    <property type="evidence" value="ECO:0007669"/>
    <property type="project" value="InterPro"/>
</dbReference>
<dbReference type="Proteomes" id="UP000504631">
    <property type="component" value="Unplaced"/>
</dbReference>
<keyword evidence="6" id="KW-1185">Reference proteome</keyword>
<dbReference type="PANTHER" id="PTHR11857">
    <property type="entry name" value="ODORANT BINDING PROTEIN-RELATED"/>
    <property type="match status" value="1"/>
</dbReference>
<accession>A0A6J3KEX5</accession>
<evidence type="ECO:0000313" key="6">
    <source>
        <dbReference type="Proteomes" id="UP000504631"/>
    </source>
</evidence>
<dbReference type="Gene3D" id="1.10.238.20">
    <property type="entry name" value="Pheromone/general odorant binding protein domain"/>
    <property type="match status" value="1"/>
</dbReference>
<dbReference type="InterPro" id="IPR006170">
    <property type="entry name" value="PBP/GOBP"/>
</dbReference>
<evidence type="ECO:0000256" key="5">
    <source>
        <dbReference type="SAM" id="SignalP"/>
    </source>
</evidence>
<dbReference type="AlphaFoldDB" id="A0A6J3KEX5"/>
<keyword evidence="4 5" id="KW-0732">Signal</keyword>
<dbReference type="SMART" id="SM00708">
    <property type="entry name" value="PhBP"/>
    <property type="match status" value="1"/>
</dbReference>
<dbReference type="PANTHER" id="PTHR11857:SF43">
    <property type="entry name" value="GEO07291P1-RELATED"/>
    <property type="match status" value="1"/>
</dbReference>
<dbReference type="GeneID" id="117234102"/>
<evidence type="ECO:0000256" key="3">
    <source>
        <dbReference type="ARBA" id="ARBA00022525"/>
    </source>
</evidence>
<dbReference type="SUPFAM" id="SSF47565">
    <property type="entry name" value="Insect pheromone/odorant-binding proteins"/>
    <property type="match status" value="1"/>
</dbReference>
<evidence type="ECO:0000313" key="7">
    <source>
        <dbReference type="RefSeq" id="XP_033350896.1"/>
    </source>
</evidence>
<dbReference type="GO" id="GO:0007608">
    <property type="term" value="P:sensory perception of smell"/>
    <property type="evidence" value="ECO:0007669"/>
    <property type="project" value="TreeGrafter"/>
</dbReference>
<reference evidence="7" key="1">
    <citation type="submission" date="2025-08" db="UniProtKB">
        <authorList>
            <consortium name="RefSeq"/>
        </authorList>
    </citation>
    <scope>IDENTIFICATION</scope>
    <source>
        <tissue evidence="7">Muscle</tissue>
    </source>
</reference>
<evidence type="ECO:0000256" key="2">
    <source>
        <dbReference type="ARBA" id="ARBA00008098"/>
    </source>
</evidence>
<organism evidence="6 7">
    <name type="scientific">Bombus vosnesenskii</name>
    <dbReference type="NCBI Taxonomy" id="207650"/>
    <lineage>
        <taxon>Eukaryota</taxon>
        <taxon>Metazoa</taxon>
        <taxon>Ecdysozoa</taxon>
        <taxon>Arthropoda</taxon>
        <taxon>Hexapoda</taxon>
        <taxon>Insecta</taxon>
        <taxon>Pterygota</taxon>
        <taxon>Neoptera</taxon>
        <taxon>Endopterygota</taxon>
        <taxon>Hymenoptera</taxon>
        <taxon>Apocrita</taxon>
        <taxon>Aculeata</taxon>
        <taxon>Apoidea</taxon>
        <taxon>Anthophila</taxon>
        <taxon>Apidae</taxon>
        <taxon>Bombus</taxon>
        <taxon>Pyrobombus</taxon>
    </lineage>
</organism>
<comment type="subcellular location">
    <subcellularLocation>
        <location evidence="1">Secreted</location>
    </subcellularLocation>
</comment>